<dbReference type="GO" id="GO:0009740">
    <property type="term" value="P:gibberellic acid mediated signaling pathway"/>
    <property type="evidence" value="ECO:0007669"/>
    <property type="project" value="UniProtKB-KW"/>
</dbReference>
<evidence type="ECO:0000256" key="1">
    <source>
        <dbReference type="ARBA" id="ARBA00004922"/>
    </source>
</evidence>
<dbReference type="PANTHER" id="PTHR44998:SF1">
    <property type="entry name" value="UDP-N-ACETYLGLUCOSAMINE--PEPTIDE N-ACETYLGLUCOSAMINYLTRANSFERASE 110 KDA SUBUNIT"/>
    <property type="match status" value="1"/>
</dbReference>
<dbReference type="InterPro" id="IPR029489">
    <property type="entry name" value="OGT/SEC/SPY_C"/>
</dbReference>
<evidence type="ECO:0000256" key="5">
    <source>
        <dbReference type="ARBA" id="ARBA00022676"/>
    </source>
</evidence>
<organism evidence="12 13">
    <name type="scientific">Candidatus Shapirobacteria bacterium CG10_big_fil_rev_8_21_14_0_10_38_14</name>
    <dbReference type="NCBI Taxonomy" id="1974483"/>
    <lineage>
        <taxon>Bacteria</taxon>
        <taxon>Candidatus Shapironibacteriota</taxon>
    </lineage>
</organism>
<keyword evidence="5" id="KW-0328">Glycosyltransferase</keyword>
<evidence type="ECO:0000256" key="7">
    <source>
        <dbReference type="ARBA" id="ARBA00022737"/>
    </source>
</evidence>
<name>A0A2M8L4V1_9BACT</name>
<sequence length="479" mass="53959">MKILKKVPQSSLCLLGKDELLIKNLQCEAKKAGINPNRLIFLPNLPKNMHLARIACCNLALDTQICNGHTSTTDCLWAGTPVVALLGKHFASRVSASLLTAVGLPELITHTQKEYEALAVSLATNPKKLDPIRYSLLSNRPTYPLFDTGKFTKNLERAFETIWQRHQKGLLPENINIVDKIGKDVYSMTNNNLGVIYLEKKNYKKAISYFQKAIFQNNTSALAFNNLGTALKETGSPHEAVENWEKASKLDPAFVEPLSNLGVFYLDTGKIPEAMANFTKLTEINPNDSNSFNNLGLCYLNQNNYQKAIENIKKAVELNPNDYAAAYHLGLTYRLADDYENSVKYLKKALKLNPEHGPSLNIYSLILMQTCDWQEFAKVSAKIPAENESPYINVARIQNQKINLDVAMLRSKQIEKAVADLAPKFSFPKPQKRRRVRIGYLSRDYFEHATAYLILGLFEAHDRKNFEVFAYSYGPNDGS</sequence>
<evidence type="ECO:0000256" key="9">
    <source>
        <dbReference type="ARBA" id="ARBA00022941"/>
    </source>
</evidence>
<keyword evidence="9" id="KW-0939">Gibberellin signaling pathway</keyword>
<dbReference type="Pfam" id="PF00515">
    <property type="entry name" value="TPR_1"/>
    <property type="match status" value="2"/>
</dbReference>
<dbReference type="PANTHER" id="PTHR44998">
    <property type="match status" value="1"/>
</dbReference>
<dbReference type="SMART" id="SM00028">
    <property type="entry name" value="TPR"/>
    <property type="match status" value="5"/>
</dbReference>
<evidence type="ECO:0000256" key="10">
    <source>
        <dbReference type="PROSITE-ProRule" id="PRU00339"/>
    </source>
</evidence>
<dbReference type="Gene3D" id="1.25.40.10">
    <property type="entry name" value="Tetratricopeptide repeat domain"/>
    <property type="match status" value="2"/>
</dbReference>
<reference evidence="13" key="1">
    <citation type="submission" date="2017-09" db="EMBL/GenBank/DDBJ databases">
        <title>Depth-based differentiation of microbial function through sediment-hosted aquifers and enrichment of novel symbionts in the deep terrestrial subsurface.</title>
        <authorList>
            <person name="Probst A.J."/>
            <person name="Ladd B."/>
            <person name="Jarett J.K."/>
            <person name="Geller-Mcgrath D.E."/>
            <person name="Sieber C.M.K."/>
            <person name="Emerson J.B."/>
            <person name="Anantharaman K."/>
            <person name="Thomas B.C."/>
            <person name="Malmstrom R."/>
            <person name="Stieglmeier M."/>
            <person name="Klingl A."/>
            <person name="Woyke T."/>
            <person name="Ryan C.M."/>
            <person name="Banfield J.F."/>
        </authorList>
    </citation>
    <scope>NUCLEOTIDE SEQUENCE [LARGE SCALE GENOMIC DNA]</scope>
</reference>
<dbReference type="InterPro" id="IPR006597">
    <property type="entry name" value="Sel1-like"/>
</dbReference>
<evidence type="ECO:0000313" key="12">
    <source>
        <dbReference type="EMBL" id="PJE68874.1"/>
    </source>
</evidence>
<dbReference type="EMBL" id="PFEL01000104">
    <property type="protein sequence ID" value="PJE68874.1"/>
    <property type="molecule type" value="Genomic_DNA"/>
</dbReference>
<dbReference type="PROSITE" id="PS50005">
    <property type="entry name" value="TPR"/>
    <property type="match status" value="5"/>
</dbReference>
<dbReference type="Gene3D" id="3.40.50.11380">
    <property type="match status" value="1"/>
</dbReference>
<dbReference type="InterPro" id="IPR019734">
    <property type="entry name" value="TPR_rpt"/>
</dbReference>
<evidence type="ECO:0000256" key="6">
    <source>
        <dbReference type="ARBA" id="ARBA00022679"/>
    </source>
</evidence>
<dbReference type="SMART" id="SM00671">
    <property type="entry name" value="SEL1"/>
    <property type="match status" value="3"/>
</dbReference>
<feature type="domain" description="O-GlcNAc transferase C-terminal" evidence="11">
    <location>
        <begin position="1"/>
        <end position="155"/>
    </location>
</feature>
<dbReference type="Gene3D" id="3.40.50.2000">
    <property type="entry name" value="Glycogen Phosphorylase B"/>
    <property type="match status" value="1"/>
</dbReference>
<evidence type="ECO:0000259" key="11">
    <source>
        <dbReference type="Pfam" id="PF13844"/>
    </source>
</evidence>
<dbReference type="PROSITE" id="PS50293">
    <property type="entry name" value="TPR_REGION"/>
    <property type="match status" value="2"/>
</dbReference>
<feature type="non-terminal residue" evidence="12">
    <location>
        <position position="479"/>
    </location>
</feature>
<evidence type="ECO:0000256" key="4">
    <source>
        <dbReference type="ARBA" id="ARBA00019143"/>
    </source>
</evidence>
<feature type="repeat" description="TPR" evidence="10">
    <location>
        <begin position="255"/>
        <end position="288"/>
    </location>
</feature>
<gene>
    <name evidence="12" type="ORF">COU96_02825</name>
</gene>
<keyword evidence="6" id="KW-0808">Transferase</keyword>
<keyword evidence="8 10" id="KW-0802">TPR repeat</keyword>
<comment type="caution">
    <text evidence="12">The sequence shown here is derived from an EMBL/GenBank/DDBJ whole genome shotgun (WGS) entry which is preliminary data.</text>
</comment>
<evidence type="ECO:0000256" key="3">
    <source>
        <dbReference type="ARBA" id="ARBA00011970"/>
    </source>
</evidence>
<evidence type="ECO:0000313" key="13">
    <source>
        <dbReference type="Proteomes" id="UP000229500"/>
    </source>
</evidence>
<comment type="similarity">
    <text evidence="2">Belongs to the glycosyltransferase 41 family. O-GlcNAc transferase subfamily.</text>
</comment>
<evidence type="ECO:0000256" key="8">
    <source>
        <dbReference type="ARBA" id="ARBA00022803"/>
    </source>
</evidence>
<proteinExistence type="inferred from homology"/>
<feature type="repeat" description="TPR" evidence="10">
    <location>
        <begin position="221"/>
        <end position="254"/>
    </location>
</feature>
<feature type="repeat" description="TPR" evidence="10">
    <location>
        <begin position="289"/>
        <end position="322"/>
    </location>
</feature>
<dbReference type="Proteomes" id="UP000229500">
    <property type="component" value="Unassembled WGS sequence"/>
</dbReference>
<protein>
    <recommendedName>
        <fullName evidence="4">Probable UDP-N-acetylglucosamine--peptide N-acetylglucosaminyltransferase SPINDLY</fullName>
        <ecNumber evidence="3">2.4.1.255</ecNumber>
    </recommendedName>
</protein>
<comment type="pathway">
    <text evidence="1">Protein modification; protein glycosylation.</text>
</comment>
<feature type="repeat" description="TPR" evidence="10">
    <location>
        <begin position="323"/>
        <end position="356"/>
    </location>
</feature>
<keyword evidence="7" id="KW-0677">Repeat</keyword>
<dbReference type="UniPathway" id="UPA00378"/>
<dbReference type="GO" id="GO:0097363">
    <property type="term" value="F:protein O-acetylglucosaminyltransferase activity"/>
    <property type="evidence" value="ECO:0007669"/>
    <property type="project" value="UniProtKB-EC"/>
</dbReference>
<dbReference type="InterPro" id="IPR011990">
    <property type="entry name" value="TPR-like_helical_dom_sf"/>
</dbReference>
<dbReference type="Pfam" id="PF13432">
    <property type="entry name" value="TPR_16"/>
    <property type="match status" value="1"/>
</dbReference>
<dbReference type="Pfam" id="PF13181">
    <property type="entry name" value="TPR_8"/>
    <property type="match status" value="1"/>
</dbReference>
<dbReference type="Pfam" id="PF13844">
    <property type="entry name" value="Glyco_transf_41"/>
    <property type="match status" value="2"/>
</dbReference>
<evidence type="ECO:0000256" key="2">
    <source>
        <dbReference type="ARBA" id="ARBA00005386"/>
    </source>
</evidence>
<accession>A0A2M8L4V1</accession>
<dbReference type="AlphaFoldDB" id="A0A2M8L4V1"/>
<feature type="repeat" description="TPR" evidence="10">
    <location>
        <begin position="187"/>
        <end position="220"/>
    </location>
</feature>
<dbReference type="EC" id="2.4.1.255" evidence="3"/>
<feature type="domain" description="O-GlcNAc transferase C-terminal" evidence="11">
    <location>
        <begin position="423"/>
        <end position="478"/>
    </location>
</feature>
<dbReference type="SUPFAM" id="SSF48452">
    <property type="entry name" value="TPR-like"/>
    <property type="match status" value="1"/>
</dbReference>